<dbReference type="Proteomes" id="UP000597338">
    <property type="component" value="Unassembled WGS sequence"/>
</dbReference>
<dbReference type="RefSeq" id="WP_188752623.1">
    <property type="nucleotide sequence ID" value="NZ_BMIK01000013.1"/>
</dbReference>
<sequence>MIQLDQIRNYFPATIRDNAAFGKHMIKEYLQLAILDFLSTTPYVRKTTFIGGTNLRLVKGIDRFSEDLDFDCKDFSKDEFSEMTDAVVRFLRRSGWQVETRDRDNPKLTAFRCSIHFPELLFDLGLSGHREERFLIKIESQDQGVEYKPIVTNISGCGFFFPFPVPSDGVLCSMKIAAMLSRAKGRDFYDLMFLLAQATPDYDFLEKGCGIATLEQLKSATVERLKTVDLKSKQRDFEHLLFNRDNSVRVLRFGEFMASLSS</sequence>
<organism evidence="1 2">
    <name type="scientific">Parapedobacter defluvii</name>
    <dbReference type="NCBI Taxonomy" id="2045106"/>
    <lineage>
        <taxon>Bacteria</taxon>
        <taxon>Pseudomonadati</taxon>
        <taxon>Bacteroidota</taxon>
        <taxon>Sphingobacteriia</taxon>
        <taxon>Sphingobacteriales</taxon>
        <taxon>Sphingobacteriaceae</taxon>
        <taxon>Parapedobacter</taxon>
    </lineage>
</organism>
<gene>
    <name evidence="1" type="ORF">GCM10011386_33670</name>
</gene>
<reference evidence="2" key="1">
    <citation type="journal article" date="2019" name="Int. J. Syst. Evol. Microbiol.">
        <title>The Global Catalogue of Microorganisms (GCM) 10K type strain sequencing project: providing services to taxonomists for standard genome sequencing and annotation.</title>
        <authorList>
            <consortium name="The Broad Institute Genomics Platform"/>
            <consortium name="The Broad Institute Genome Sequencing Center for Infectious Disease"/>
            <person name="Wu L."/>
            <person name="Ma J."/>
        </authorList>
    </citation>
    <scope>NUCLEOTIDE SEQUENCE [LARGE SCALE GENOMIC DNA]</scope>
    <source>
        <strain evidence="2">CGMCC 1.15342</strain>
    </source>
</reference>
<name>A0ABQ1MD14_9SPHI</name>
<dbReference type="EMBL" id="BMIK01000013">
    <property type="protein sequence ID" value="GGC38807.1"/>
    <property type="molecule type" value="Genomic_DNA"/>
</dbReference>
<proteinExistence type="predicted"/>
<dbReference type="InterPro" id="IPR014942">
    <property type="entry name" value="AbiEii"/>
</dbReference>
<keyword evidence="2" id="KW-1185">Reference proteome</keyword>
<accession>A0ABQ1MD14</accession>
<comment type="caution">
    <text evidence="1">The sequence shown here is derived from an EMBL/GenBank/DDBJ whole genome shotgun (WGS) entry which is preliminary data.</text>
</comment>
<protein>
    <recommendedName>
        <fullName evidence="3">Nucleotidyl transferase AbiEii/AbiGii toxin family protein</fullName>
    </recommendedName>
</protein>
<evidence type="ECO:0008006" key="3">
    <source>
        <dbReference type="Google" id="ProtNLM"/>
    </source>
</evidence>
<dbReference type="Pfam" id="PF08843">
    <property type="entry name" value="AbiEii"/>
    <property type="match status" value="1"/>
</dbReference>
<dbReference type="Gene3D" id="3.10.450.620">
    <property type="entry name" value="JHP933, nucleotidyltransferase-like core domain"/>
    <property type="match status" value="1"/>
</dbReference>
<evidence type="ECO:0000313" key="1">
    <source>
        <dbReference type="EMBL" id="GGC38807.1"/>
    </source>
</evidence>
<evidence type="ECO:0000313" key="2">
    <source>
        <dbReference type="Proteomes" id="UP000597338"/>
    </source>
</evidence>